<reference evidence="1" key="2">
    <citation type="submission" date="2021-02" db="EMBL/GenBank/DDBJ databases">
        <authorList>
            <person name="Kimball J.A."/>
            <person name="Haas M.W."/>
            <person name="Macchietto M."/>
            <person name="Kono T."/>
            <person name="Duquette J."/>
            <person name="Shao M."/>
        </authorList>
    </citation>
    <scope>NUCLEOTIDE SEQUENCE</scope>
    <source>
        <tissue evidence="1">Fresh leaf tissue</tissue>
    </source>
</reference>
<evidence type="ECO:0000313" key="1">
    <source>
        <dbReference type="EMBL" id="KAG8051157.1"/>
    </source>
</evidence>
<reference evidence="1" key="1">
    <citation type="journal article" date="2021" name="bioRxiv">
        <title>Whole Genome Assembly and Annotation of Northern Wild Rice, Zizania palustris L., Supports a Whole Genome Duplication in the Zizania Genus.</title>
        <authorList>
            <person name="Haas M."/>
            <person name="Kono T."/>
            <person name="Macchietto M."/>
            <person name="Millas R."/>
            <person name="McGilp L."/>
            <person name="Shao M."/>
            <person name="Duquette J."/>
            <person name="Hirsch C.N."/>
            <person name="Kimball J."/>
        </authorList>
    </citation>
    <scope>NUCLEOTIDE SEQUENCE</scope>
    <source>
        <tissue evidence="1">Fresh leaf tissue</tissue>
    </source>
</reference>
<dbReference type="OrthoDB" id="639461at2759"/>
<dbReference type="EMBL" id="JAAALK010000289">
    <property type="protein sequence ID" value="KAG8051157.1"/>
    <property type="molecule type" value="Genomic_DNA"/>
</dbReference>
<sequence length="83" mass="9259">MGRRSHRPPTPLQVIAPVWPMARWGMDLIGPFPMAKGSLKFAVVAIEYFSKWVEADPLTAITSKTYKNSSGRILYAGSEYLDS</sequence>
<dbReference type="AlphaFoldDB" id="A0A8J5RP54"/>
<protein>
    <submittedName>
        <fullName evidence="1">Uncharacterized protein</fullName>
    </submittedName>
</protein>
<comment type="caution">
    <text evidence="1">The sequence shown here is derived from an EMBL/GenBank/DDBJ whole genome shotgun (WGS) entry which is preliminary data.</text>
</comment>
<keyword evidence="2" id="KW-1185">Reference proteome</keyword>
<dbReference type="Proteomes" id="UP000729402">
    <property type="component" value="Unassembled WGS sequence"/>
</dbReference>
<gene>
    <name evidence="1" type="ORF">GUJ93_ZPchr0009g800</name>
</gene>
<evidence type="ECO:0000313" key="2">
    <source>
        <dbReference type="Proteomes" id="UP000729402"/>
    </source>
</evidence>
<accession>A0A8J5RP54</accession>
<organism evidence="1 2">
    <name type="scientific">Zizania palustris</name>
    <name type="common">Northern wild rice</name>
    <dbReference type="NCBI Taxonomy" id="103762"/>
    <lineage>
        <taxon>Eukaryota</taxon>
        <taxon>Viridiplantae</taxon>
        <taxon>Streptophyta</taxon>
        <taxon>Embryophyta</taxon>
        <taxon>Tracheophyta</taxon>
        <taxon>Spermatophyta</taxon>
        <taxon>Magnoliopsida</taxon>
        <taxon>Liliopsida</taxon>
        <taxon>Poales</taxon>
        <taxon>Poaceae</taxon>
        <taxon>BOP clade</taxon>
        <taxon>Oryzoideae</taxon>
        <taxon>Oryzeae</taxon>
        <taxon>Zizaniinae</taxon>
        <taxon>Zizania</taxon>
    </lineage>
</organism>
<proteinExistence type="predicted"/>
<dbReference type="InterPro" id="IPR052160">
    <property type="entry name" value="Gypsy_RT_Integrase-like"/>
</dbReference>
<name>A0A8J5RP54_ZIZPA</name>
<dbReference type="PANTHER" id="PTHR47266">
    <property type="entry name" value="ENDONUCLEASE-RELATED"/>
    <property type="match status" value="1"/>
</dbReference>